<feature type="compositionally biased region" description="Basic and acidic residues" evidence="2">
    <location>
        <begin position="70"/>
        <end position="126"/>
    </location>
</feature>
<proteinExistence type="predicted"/>
<reference evidence="5" key="1">
    <citation type="journal article" date="2021" name="Mol. Ecol. Resour.">
        <title>Apolygus lucorum genome provides insights into omnivorousness and mesophyll feeding.</title>
        <authorList>
            <person name="Liu Y."/>
            <person name="Liu H."/>
            <person name="Wang H."/>
            <person name="Huang T."/>
            <person name="Liu B."/>
            <person name="Yang B."/>
            <person name="Yin L."/>
            <person name="Li B."/>
            <person name="Zhang Y."/>
            <person name="Zhang S."/>
            <person name="Jiang F."/>
            <person name="Zhang X."/>
            <person name="Ren Y."/>
            <person name="Wang B."/>
            <person name="Wang S."/>
            <person name="Lu Y."/>
            <person name="Wu K."/>
            <person name="Fan W."/>
            <person name="Wang G."/>
        </authorList>
    </citation>
    <scope>NUCLEOTIDE SEQUENCE</scope>
    <source>
        <strain evidence="5">12Hb</strain>
    </source>
</reference>
<dbReference type="EMBL" id="WIXP02000004">
    <property type="protein sequence ID" value="KAF6212689.1"/>
    <property type="molecule type" value="Genomic_DNA"/>
</dbReference>
<evidence type="ECO:0000313" key="5">
    <source>
        <dbReference type="EMBL" id="KAF6212689.1"/>
    </source>
</evidence>
<dbReference type="Pfam" id="PF16273">
    <property type="entry name" value="NuDC"/>
    <property type="match status" value="1"/>
</dbReference>
<dbReference type="AlphaFoldDB" id="A0A8S9XVW1"/>
<keyword evidence="1" id="KW-0175">Coiled coil</keyword>
<keyword evidence="6" id="KW-1185">Reference proteome</keyword>
<dbReference type="PANTHER" id="PTHR12356">
    <property type="entry name" value="NUCLEAR MOVEMENT PROTEIN NUDC"/>
    <property type="match status" value="1"/>
</dbReference>
<evidence type="ECO:0000259" key="4">
    <source>
        <dbReference type="Pfam" id="PF16273"/>
    </source>
</evidence>
<dbReference type="InterPro" id="IPR025934">
    <property type="entry name" value="NudC_N_dom"/>
</dbReference>
<protein>
    <recommendedName>
        <fullName evidence="7">Nuclear migration protein nudC</fullName>
    </recommendedName>
</protein>
<sequence>MPSDDFQEKFDGILLAMAQQHEGGIQDLLNTFFSFLARKTDFYSGAAPEASKKLLLDTFLKYQPKAAEYKAKKKEENQEIDKKRKEREAKVRAEEEALARKPQIKELTDEEAAKLQAELDEKKNKPEVPGPAGDKEDTTKTIDVPDEEEEEEEKGKLKPNAGNGCDLPNYRWTQTLQEIEVFSFHELLITP</sequence>
<organism evidence="5 6">
    <name type="scientific">Apolygus lucorum</name>
    <name type="common">Small green plant bug</name>
    <name type="synonym">Lygocoris lucorum</name>
    <dbReference type="NCBI Taxonomy" id="248454"/>
    <lineage>
        <taxon>Eukaryota</taxon>
        <taxon>Metazoa</taxon>
        <taxon>Ecdysozoa</taxon>
        <taxon>Arthropoda</taxon>
        <taxon>Hexapoda</taxon>
        <taxon>Insecta</taxon>
        <taxon>Pterygota</taxon>
        <taxon>Neoptera</taxon>
        <taxon>Paraneoptera</taxon>
        <taxon>Hemiptera</taxon>
        <taxon>Heteroptera</taxon>
        <taxon>Panheteroptera</taxon>
        <taxon>Cimicomorpha</taxon>
        <taxon>Miridae</taxon>
        <taxon>Mirini</taxon>
        <taxon>Apolygus</taxon>
    </lineage>
</organism>
<feature type="domain" description="Nuclear migration protein nudC" evidence="4">
    <location>
        <begin position="99"/>
        <end position="155"/>
    </location>
</feature>
<dbReference type="Proteomes" id="UP000466442">
    <property type="component" value="Unassembled WGS sequence"/>
</dbReference>
<evidence type="ECO:0000256" key="2">
    <source>
        <dbReference type="SAM" id="MobiDB-lite"/>
    </source>
</evidence>
<dbReference type="GO" id="GO:0006457">
    <property type="term" value="P:protein folding"/>
    <property type="evidence" value="ECO:0007669"/>
    <property type="project" value="TreeGrafter"/>
</dbReference>
<name>A0A8S9XVW1_APOLU</name>
<evidence type="ECO:0008006" key="7">
    <source>
        <dbReference type="Google" id="ProtNLM"/>
    </source>
</evidence>
<dbReference type="PANTHER" id="PTHR12356:SF3">
    <property type="entry name" value="NUCLEAR MIGRATION PROTEIN NUDC"/>
    <property type="match status" value="1"/>
</dbReference>
<feature type="region of interest" description="Disordered" evidence="2">
    <location>
        <begin position="70"/>
        <end position="166"/>
    </location>
</feature>
<dbReference type="Pfam" id="PF14050">
    <property type="entry name" value="Nudc_N"/>
    <property type="match status" value="1"/>
</dbReference>
<comment type="caution">
    <text evidence="5">The sequence shown here is derived from an EMBL/GenBank/DDBJ whole genome shotgun (WGS) entry which is preliminary data.</text>
</comment>
<dbReference type="OrthoDB" id="416217at2759"/>
<gene>
    <name evidence="5" type="ORF">GE061_013215</name>
</gene>
<dbReference type="InterPro" id="IPR032572">
    <property type="entry name" value="NuDC"/>
</dbReference>
<dbReference type="SUPFAM" id="SSF49764">
    <property type="entry name" value="HSP20-like chaperones"/>
    <property type="match status" value="1"/>
</dbReference>
<dbReference type="Gene3D" id="2.60.40.790">
    <property type="match status" value="1"/>
</dbReference>
<evidence type="ECO:0000259" key="3">
    <source>
        <dbReference type="Pfam" id="PF14050"/>
    </source>
</evidence>
<feature type="domain" description="NudC N-terminal" evidence="3">
    <location>
        <begin position="9"/>
        <end position="51"/>
    </location>
</feature>
<dbReference type="InterPro" id="IPR008978">
    <property type="entry name" value="HSP20-like_chaperone"/>
</dbReference>
<evidence type="ECO:0000313" key="6">
    <source>
        <dbReference type="Proteomes" id="UP000466442"/>
    </source>
</evidence>
<dbReference type="GO" id="GO:0005737">
    <property type="term" value="C:cytoplasm"/>
    <property type="evidence" value="ECO:0007669"/>
    <property type="project" value="TreeGrafter"/>
</dbReference>
<accession>A0A8S9XVW1</accession>
<dbReference type="GO" id="GO:0051082">
    <property type="term" value="F:unfolded protein binding"/>
    <property type="evidence" value="ECO:0007669"/>
    <property type="project" value="TreeGrafter"/>
</dbReference>
<dbReference type="InterPro" id="IPR037898">
    <property type="entry name" value="NudC_fam"/>
</dbReference>
<evidence type="ECO:0000256" key="1">
    <source>
        <dbReference type="ARBA" id="ARBA00023054"/>
    </source>
</evidence>